<evidence type="ECO:0000256" key="2">
    <source>
        <dbReference type="ARBA" id="ARBA00022989"/>
    </source>
</evidence>
<dbReference type="InterPro" id="IPR011527">
    <property type="entry name" value="ABC1_TM_dom"/>
</dbReference>
<dbReference type="EMBL" id="KN613422">
    <property type="protein sequence ID" value="KHJ74748.1"/>
    <property type="molecule type" value="Genomic_DNA"/>
</dbReference>
<evidence type="ECO:0000256" key="3">
    <source>
        <dbReference type="ARBA" id="ARBA00023136"/>
    </source>
</evidence>
<evidence type="ECO:0000256" key="4">
    <source>
        <dbReference type="SAM" id="Phobius"/>
    </source>
</evidence>
<gene>
    <name evidence="6" type="ORF">OESDEN_25636</name>
</gene>
<sequence length="82" mass="8998">MFSQSVAHLYSHLTKPILDIALISFTLIRYAARRGAGKNVIVPALLATSVITATATLLKKVSPRFVLCHTLNLLLQLKGIQR</sequence>
<accession>A0A0B1RNY8</accession>
<proteinExistence type="predicted"/>
<dbReference type="GO" id="GO:0140359">
    <property type="term" value="F:ABC-type transporter activity"/>
    <property type="evidence" value="ECO:0007669"/>
    <property type="project" value="InterPro"/>
</dbReference>
<keyword evidence="2 4" id="KW-1133">Transmembrane helix</keyword>
<dbReference type="Pfam" id="PF06472">
    <property type="entry name" value="ABC_membrane_2"/>
    <property type="match status" value="1"/>
</dbReference>
<keyword evidence="3 4" id="KW-0472">Membrane</keyword>
<dbReference type="AlphaFoldDB" id="A0A0B1RNY8"/>
<evidence type="ECO:0000256" key="1">
    <source>
        <dbReference type="ARBA" id="ARBA00022692"/>
    </source>
</evidence>
<evidence type="ECO:0000259" key="5">
    <source>
        <dbReference type="Pfam" id="PF06472"/>
    </source>
</evidence>
<dbReference type="GO" id="GO:0005524">
    <property type="term" value="F:ATP binding"/>
    <property type="evidence" value="ECO:0007669"/>
    <property type="project" value="InterPro"/>
</dbReference>
<reference evidence="6 7" key="1">
    <citation type="submission" date="2014-03" db="EMBL/GenBank/DDBJ databases">
        <title>Draft genome of the hookworm Oesophagostomum dentatum.</title>
        <authorList>
            <person name="Mitreva M."/>
        </authorList>
    </citation>
    <scope>NUCLEOTIDE SEQUENCE [LARGE SCALE GENOMIC DNA]</scope>
    <source>
        <strain evidence="6 7">OD-Hann</strain>
    </source>
</reference>
<feature type="domain" description="ABC transmembrane type-1" evidence="5">
    <location>
        <begin position="1"/>
        <end position="66"/>
    </location>
</feature>
<organism evidence="6 7">
    <name type="scientific">Oesophagostomum dentatum</name>
    <name type="common">Nodular worm</name>
    <dbReference type="NCBI Taxonomy" id="61180"/>
    <lineage>
        <taxon>Eukaryota</taxon>
        <taxon>Metazoa</taxon>
        <taxon>Ecdysozoa</taxon>
        <taxon>Nematoda</taxon>
        <taxon>Chromadorea</taxon>
        <taxon>Rhabditida</taxon>
        <taxon>Rhabditina</taxon>
        <taxon>Rhabditomorpha</taxon>
        <taxon>Strongyloidea</taxon>
        <taxon>Strongylidae</taxon>
        <taxon>Oesophagostomum</taxon>
    </lineage>
</organism>
<feature type="transmembrane region" description="Helical" evidence="4">
    <location>
        <begin position="39"/>
        <end position="58"/>
    </location>
</feature>
<dbReference type="Proteomes" id="UP000053660">
    <property type="component" value="Unassembled WGS sequence"/>
</dbReference>
<feature type="transmembrane region" description="Helical" evidence="4">
    <location>
        <begin position="12"/>
        <end position="32"/>
    </location>
</feature>
<dbReference type="OrthoDB" id="422637at2759"/>
<keyword evidence="7" id="KW-1185">Reference proteome</keyword>
<name>A0A0B1RNY8_OESDE</name>
<protein>
    <recommendedName>
        <fullName evidence="5">ABC transmembrane type-1 domain-containing protein</fullName>
    </recommendedName>
</protein>
<evidence type="ECO:0000313" key="6">
    <source>
        <dbReference type="EMBL" id="KHJ74748.1"/>
    </source>
</evidence>
<keyword evidence="1 4" id="KW-0812">Transmembrane</keyword>
<dbReference type="GO" id="GO:0016020">
    <property type="term" value="C:membrane"/>
    <property type="evidence" value="ECO:0007669"/>
    <property type="project" value="InterPro"/>
</dbReference>
<evidence type="ECO:0000313" key="7">
    <source>
        <dbReference type="Proteomes" id="UP000053660"/>
    </source>
</evidence>